<accession>A0ABT0YMR5</accession>
<dbReference type="PANTHER" id="PTHR38431:SF1">
    <property type="entry name" value="BLL2305 PROTEIN"/>
    <property type="match status" value="1"/>
</dbReference>
<feature type="domain" description="PBP" evidence="2">
    <location>
        <begin position="135"/>
        <end position="325"/>
    </location>
</feature>
<proteinExistence type="predicted"/>
<dbReference type="Gene3D" id="1.10.10.10">
    <property type="entry name" value="Winged helix-like DNA-binding domain superfamily/Winged helix DNA-binding domain"/>
    <property type="match status" value="1"/>
</dbReference>
<evidence type="ECO:0000259" key="2">
    <source>
        <dbReference type="Pfam" id="PF12727"/>
    </source>
</evidence>
<dbReference type="Pfam" id="PF12727">
    <property type="entry name" value="PBP_like"/>
    <property type="match status" value="1"/>
</dbReference>
<dbReference type="Pfam" id="PF00126">
    <property type="entry name" value="HTH_1"/>
    <property type="match status" value="1"/>
</dbReference>
<gene>
    <name evidence="3" type="ORF">M8A51_08380</name>
</gene>
<reference evidence="3" key="1">
    <citation type="submission" date="2022-05" db="EMBL/GenBank/DDBJ databases">
        <title>Schlegelella sp. nov., isolated from mangrove soil.</title>
        <authorList>
            <person name="Liu Y."/>
            <person name="Ge X."/>
            <person name="Liu W."/>
        </authorList>
    </citation>
    <scope>NUCLEOTIDE SEQUENCE</scope>
    <source>
        <strain evidence="3">S2-27</strain>
    </source>
</reference>
<dbReference type="EMBL" id="JAMKFE010000004">
    <property type="protein sequence ID" value="MCM5679547.1"/>
    <property type="molecule type" value="Genomic_DNA"/>
</dbReference>
<dbReference type="SUPFAM" id="SSF46785">
    <property type="entry name" value="Winged helix' DNA-binding domain"/>
    <property type="match status" value="1"/>
</dbReference>
<dbReference type="InterPro" id="IPR000847">
    <property type="entry name" value="LysR_HTH_N"/>
</dbReference>
<protein>
    <submittedName>
        <fullName evidence="3">Helix-turn-helix transcriptional regulator</fullName>
    </submittedName>
</protein>
<dbReference type="Proteomes" id="UP001165541">
    <property type="component" value="Unassembled WGS sequence"/>
</dbReference>
<keyword evidence="4" id="KW-1185">Reference proteome</keyword>
<evidence type="ECO:0000313" key="4">
    <source>
        <dbReference type="Proteomes" id="UP001165541"/>
    </source>
</evidence>
<evidence type="ECO:0000313" key="3">
    <source>
        <dbReference type="EMBL" id="MCM5679547.1"/>
    </source>
</evidence>
<comment type="caution">
    <text evidence="3">The sequence shown here is derived from an EMBL/GenBank/DDBJ whole genome shotgun (WGS) entry which is preliminary data.</text>
</comment>
<dbReference type="Gene3D" id="3.40.190.10">
    <property type="entry name" value="Periplasmic binding protein-like II"/>
    <property type="match status" value="1"/>
</dbReference>
<dbReference type="RefSeq" id="WP_251777752.1">
    <property type="nucleotide sequence ID" value="NZ_JAMKFE010000004.1"/>
</dbReference>
<evidence type="ECO:0000259" key="1">
    <source>
        <dbReference type="Pfam" id="PF00126"/>
    </source>
</evidence>
<feature type="domain" description="HTH lysR-type" evidence="1">
    <location>
        <begin position="25"/>
        <end position="82"/>
    </location>
</feature>
<dbReference type="InterPro" id="IPR036388">
    <property type="entry name" value="WH-like_DNA-bd_sf"/>
</dbReference>
<name>A0ABT0YMR5_9BURK</name>
<dbReference type="InterPro" id="IPR036390">
    <property type="entry name" value="WH_DNA-bd_sf"/>
</dbReference>
<dbReference type="SUPFAM" id="SSF53850">
    <property type="entry name" value="Periplasmic binding protein-like II"/>
    <property type="match status" value="1"/>
</dbReference>
<dbReference type="PANTHER" id="PTHR38431">
    <property type="entry name" value="BLL2305 PROTEIN"/>
    <property type="match status" value="1"/>
</dbReference>
<sequence>MHRIQLTYSLGPENAAAGDLQHPLLHLLEAIHRSGSISAAAREVHLSYRHVWGELKRWEQELGQPLVLWAKGQRAQLAPFGEKLLWAERRARARLAPQVEALRSELERAFAVAFDADAGVLTVYASHDAALPKLREMAASQHNLHLDIQFTGSVDALAALNEGRCLMAGFHALVESPLRSPTARVYRPMFKPGMHKLIGFAERAQGLIVAAGNPLGLQTLADLARPGLRFANRPRGTGTRVVLEQLLASQRLVPSALATWERAEPSHEAAAEAVASGSADASFGIEPAARRRGLEFIELAREQYFLATLRSHLEQPEVLKLRALLRSQAWQQVLAALPGYAPARSGEVLSLRQVLPWWSWRKPKG</sequence>
<organism evidence="3 4">
    <name type="scientific">Caldimonas mangrovi</name>
    <dbReference type="NCBI Taxonomy" id="2944811"/>
    <lineage>
        <taxon>Bacteria</taxon>
        <taxon>Pseudomonadati</taxon>
        <taxon>Pseudomonadota</taxon>
        <taxon>Betaproteobacteria</taxon>
        <taxon>Burkholderiales</taxon>
        <taxon>Sphaerotilaceae</taxon>
        <taxon>Caldimonas</taxon>
    </lineage>
</organism>
<dbReference type="InterPro" id="IPR024370">
    <property type="entry name" value="PBP_domain"/>
</dbReference>